<evidence type="ECO:0000256" key="2">
    <source>
        <dbReference type="ARBA" id="ARBA00022475"/>
    </source>
</evidence>
<keyword evidence="10" id="KW-0594">Phospholipid biosynthesis</keyword>
<dbReference type="AlphaFoldDB" id="A0A840V1L7"/>
<keyword evidence="5" id="KW-0812">Transmembrane</keyword>
<dbReference type="InterPro" id="IPR001736">
    <property type="entry name" value="PLipase_D/transphosphatidylase"/>
</dbReference>
<keyword evidence="2" id="KW-1003">Cell membrane</keyword>
<gene>
    <name evidence="14" type="ORF">HNR46_002124</name>
</gene>
<comment type="caution">
    <text evidence="14">The sequence shown here is derived from an EMBL/GenBank/DDBJ whole genome shotgun (WGS) entry which is preliminary data.</text>
</comment>
<evidence type="ECO:0000313" key="15">
    <source>
        <dbReference type="Proteomes" id="UP000557717"/>
    </source>
</evidence>
<evidence type="ECO:0000256" key="11">
    <source>
        <dbReference type="ARBA" id="ARBA00023264"/>
    </source>
</evidence>
<evidence type="ECO:0000256" key="1">
    <source>
        <dbReference type="ARBA" id="ARBA00004236"/>
    </source>
</evidence>
<dbReference type="NCBIfam" id="TIGR04265">
    <property type="entry name" value="bac_cardiolipin"/>
    <property type="match status" value="1"/>
</dbReference>
<evidence type="ECO:0000256" key="6">
    <source>
        <dbReference type="ARBA" id="ARBA00022737"/>
    </source>
</evidence>
<comment type="subcellular location">
    <subcellularLocation>
        <location evidence="1">Cell membrane</location>
    </subcellularLocation>
</comment>
<evidence type="ECO:0000256" key="4">
    <source>
        <dbReference type="ARBA" id="ARBA00022679"/>
    </source>
</evidence>
<dbReference type="Proteomes" id="UP000557717">
    <property type="component" value="Unassembled WGS sequence"/>
</dbReference>
<evidence type="ECO:0000313" key="14">
    <source>
        <dbReference type="EMBL" id="MBB5351885.1"/>
    </source>
</evidence>
<evidence type="ECO:0000256" key="3">
    <source>
        <dbReference type="ARBA" id="ARBA00022516"/>
    </source>
</evidence>
<dbReference type="EMBL" id="JACHFD010000009">
    <property type="protein sequence ID" value="MBB5351885.1"/>
    <property type="molecule type" value="Genomic_DNA"/>
</dbReference>
<dbReference type="GO" id="GO:0008808">
    <property type="term" value="F:cardiolipin synthase activity"/>
    <property type="evidence" value="ECO:0007669"/>
    <property type="project" value="UniProtKB-UniRule"/>
</dbReference>
<dbReference type="PANTHER" id="PTHR21248:SF22">
    <property type="entry name" value="PHOSPHOLIPASE D"/>
    <property type="match status" value="1"/>
</dbReference>
<keyword evidence="7" id="KW-1133">Transmembrane helix</keyword>
<sequence length="466" mass="52159">MHIIGFFQSISAVMDTRTSQGAIAWAISLNTFPVVAVPAYMIFGDNDFQTYVTTRQAGIKDLRPMAEHLIESVKTADVARTDLPGLMGTLSNLSSLPVTYGNQAEILVDGSPTFESIFEAIDQAENYILVQFYIIRDDETGRGLAERLARKAREGVQVYLLYDDYGCLGLSSSYLDSLRQAGVHAQSFLNLVGGANRFQLNFRNHRKLVVVDGKTAFVGGHNVGDEYLGLHPTLSPWRDTHMRLTGPVVTSLQVPFAEDWNWATGEILDHLDWNIESKAADTPDGMEAIAIPTGPADPMETCSLYYLAAIHAAQKRLWIATPYFVPDEPITQALQLAGRRGVDVRILIPEQFDSSLVRYSSYSYLRELEMAGVQIWRFQKGFMHQKVLLVDDDFATIGSANVDNRSFRLNFELQVGIRDVGFASQVEAMLREDFSHSRRARPEDLDRQSWPFKVGVRVSRLLAPIQ</sequence>
<dbReference type="GO" id="GO:0032049">
    <property type="term" value="P:cardiolipin biosynthetic process"/>
    <property type="evidence" value="ECO:0007669"/>
    <property type="project" value="UniProtKB-UniRule"/>
</dbReference>
<keyword evidence="8" id="KW-0443">Lipid metabolism</keyword>
<evidence type="ECO:0000256" key="10">
    <source>
        <dbReference type="ARBA" id="ARBA00023209"/>
    </source>
</evidence>
<dbReference type="RefSeq" id="WP_221285116.1">
    <property type="nucleotide sequence ID" value="NZ_JACHFD010000009.1"/>
</dbReference>
<feature type="domain" description="PLD phosphodiesterase" evidence="13">
    <location>
        <begin position="200"/>
        <end position="227"/>
    </location>
</feature>
<dbReference type="PROSITE" id="PS50035">
    <property type="entry name" value="PLD"/>
    <property type="match status" value="2"/>
</dbReference>
<dbReference type="FunFam" id="3.30.870.10:FF:000014">
    <property type="entry name" value="Cardiolipin synthase"/>
    <property type="match status" value="1"/>
</dbReference>
<evidence type="ECO:0000256" key="12">
    <source>
        <dbReference type="NCBIfam" id="TIGR04265"/>
    </source>
</evidence>
<organism evidence="14 15">
    <name type="scientific">Haloferula luteola</name>
    <dbReference type="NCBI Taxonomy" id="595692"/>
    <lineage>
        <taxon>Bacteria</taxon>
        <taxon>Pseudomonadati</taxon>
        <taxon>Verrucomicrobiota</taxon>
        <taxon>Verrucomicrobiia</taxon>
        <taxon>Verrucomicrobiales</taxon>
        <taxon>Verrucomicrobiaceae</taxon>
        <taxon>Haloferula</taxon>
    </lineage>
</organism>
<keyword evidence="9" id="KW-0472">Membrane</keyword>
<protein>
    <recommendedName>
        <fullName evidence="12">Cardiolipin synthase</fullName>
        <ecNumber evidence="12">2.7.8.-</ecNumber>
    </recommendedName>
</protein>
<keyword evidence="11" id="KW-1208">Phospholipid metabolism</keyword>
<dbReference type="InterPro" id="IPR025202">
    <property type="entry name" value="PLD-like_dom"/>
</dbReference>
<feature type="domain" description="PLD phosphodiesterase" evidence="13">
    <location>
        <begin position="379"/>
        <end position="406"/>
    </location>
</feature>
<keyword evidence="6" id="KW-0677">Repeat</keyword>
<dbReference type="GO" id="GO:0005886">
    <property type="term" value="C:plasma membrane"/>
    <property type="evidence" value="ECO:0007669"/>
    <property type="project" value="UniProtKB-SubCell"/>
</dbReference>
<name>A0A840V1L7_9BACT</name>
<keyword evidence="3" id="KW-0444">Lipid biosynthesis</keyword>
<accession>A0A840V1L7</accession>
<evidence type="ECO:0000256" key="8">
    <source>
        <dbReference type="ARBA" id="ARBA00023098"/>
    </source>
</evidence>
<keyword evidence="4 14" id="KW-0808">Transferase</keyword>
<evidence type="ECO:0000259" key="13">
    <source>
        <dbReference type="PROSITE" id="PS50035"/>
    </source>
</evidence>
<proteinExistence type="predicted"/>
<dbReference type="SMART" id="SM00155">
    <property type="entry name" value="PLDc"/>
    <property type="match status" value="2"/>
</dbReference>
<dbReference type="EC" id="2.7.8.-" evidence="12"/>
<evidence type="ECO:0000256" key="9">
    <source>
        <dbReference type="ARBA" id="ARBA00023136"/>
    </source>
</evidence>
<dbReference type="SUPFAM" id="SSF56024">
    <property type="entry name" value="Phospholipase D/nuclease"/>
    <property type="match status" value="2"/>
</dbReference>
<evidence type="ECO:0000256" key="7">
    <source>
        <dbReference type="ARBA" id="ARBA00022989"/>
    </source>
</evidence>
<evidence type="ECO:0000256" key="5">
    <source>
        <dbReference type="ARBA" id="ARBA00022692"/>
    </source>
</evidence>
<dbReference type="PANTHER" id="PTHR21248">
    <property type="entry name" value="CARDIOLIPIN SYNTHASE"/>
    <property type="match status" value="1"/>
</dbReference>
<dbReference type="Pfam" id="PF13091">
    <property type="entry name" value="PLDc_2"/>
    <property type="match status" value="2"/>
</dbReference>
<dbReference type="InterPro" id="IPR022924">
    <property type="entry name" value="Cardiolipin_synthase"/>
</dbReference>
<dbReference type="Gene3D" id="3.30.870.10">
    <property type="entry name" value="Endonuclease Chain A"/>
    <property type="match status" value="2"/>
</dbReference>
<keyword evidence="15" id="KW-1185">Reference proteome</keyword>
<reference evidence="14 15" key="1">
    <citation type="submission" date="2020-08" db="EMBL/GenBank/DDBJ databases">
        <title>Genomic Encyclopedia of Type Strains, Phase IV (KMG-IV): sequencing the most valuable type-strain genomes for metagenomic binning, comparative biology and taxonomic classification.</title>
        <authorList>
            <person name="Goeker M."/>
        </authorList>
    </citation>
    <scope>NUCLEOTIDE SEQUENCE [LARGE SCALE GENOMIC DNA]</scope>
    <source>
        <strain evidence="14 15">YC6886</strain>
    </source>
</reference>